<dbReference type="InterPro" id="IPR036291">
    <property type="entry name" value="NAD(P)-bd_dom_sf"/>
</dbReference>
<name>A0A242ZN18_9BACI</name>
<dbReference type="InterPro" id="IPR036736">
    <property type="entry name" value="ACP-like_sf"/>
</dbReference>
<dbReference type="SUPFAM" id="SSF47336">
    <property type="entry name" value="ACP-like"/>
    <property type="match status" value="3"/>
</dbReference>
<dbReference type="SUPFAM" id="SSF51735">
    <property type="entry name" value="NAD(P)-binding Rossmann-fold domains"/>
    <property type="match status" value="2"/>
</dbReference>
<organism evidence="16 17">
    <name type="scientific">Bacillus wiedmannii</name>
    <dbReference type="NCBI Taxonomy" id="1890302"/>
    <lineage>
        <taxon>Bacteria</taxon>
        <taxon>Bacillati</taxon>
        <taxon>Bacillota</taxon>
        <taxon>Bacilli</taxon>
        <taxon>Bacillales</taxon>
        <taxon>Bacillaceae</taxon>
        <taxon>Bacillus</taxon>
        <taxon>Bacillus cereus group</taxon>
    </lineage>
</organism>
<dbReference type="Gene3D" id="3.40.47.10">
    <property type="match status" value="2"/>
</dbReference>
<evidence type="ECO:0000313" key="16">
    <source>
        <dbReference type="EMBL" id="OTX96447.1"/>
    </source>
</evidence>
<feature type="region of interest" description="N-terminal hotdog fold" evidence="12">
    <location>
        <begin position="1227"/>
        <end position="1345"/>
    </location>
</feature>
<gene>
    <name evidence="16" type="ORF">BK730_02800</name>
</gene>
<comment type="cofactor">
    <cofactor evidence="1">
        <name>pantetheine 4'-phosphate</name>
        <dbReference type="ChEBI" id="CHEBI:47942"/>
    </cofactor>
</comment>
<dbReference type="InterPro" id="IPR013968">
    <property type="entry name" value="PKS_KR"/>
</dbReference>
<evidence type="ECO:0000256" key="6">
    <source>
        <dbReference type="ARBA" id="ARBA00022490"/>
    </source>
</evidence>
<dbReference type="Pfam" id="PF21394">
    <property type="entry name" value="Beta-ketacyl_N"/>
    <property type="match status" value="2"/>
</dbReference>
<keyword evidence="11" id="KW-0012">Acyltransferase</keyword>
<feature type="region of interest" description="C-terminal hotdog fold" evidence="12">
    <location>
        <begin position="1360"/>
        <end position="1497"/>
    </location>
</feature>
<dbReference type="InterPro" id="IPR049551">
    <property type="entry name" value="PKS_DH_C"/>
</dbReference>
<dbReference type="Gene3D" id="3.30.70.3290">
    <property type="match status" value="1"/>
</dbReference>
<feature type="active site" description="Proton acceptor; for dehydratase activity" evidence="12">
    <location>
        <position position="1257"/>
    </location>
</feature>
<dbReference type="SMART" id="SM00822">
    <property type="entry name" value="PKS_KR"/>
    <property type="match status" value="2"/>
</dbReference>
<dbReference type="CDD" id="cd08953">
    <property type="entry name" value="KR_2_SDR_x"/>
    <property type="match status" value="2"/>
</dbReference>
<dbReference type="Gene3D" id="1.10.1200.10">
    <property type="entry name" value="ACP-like"/>
    <property type="match status" value="3"/>
</dbReference>
<dbReference type="Pfam" id="PF14765">
    <property type="entry name" value="PS-DH"/>
    <property type="match status" value="1"/>
</dbReference>
<evidence type="ECO:0000256" key="10">
    <source>
        <dbReference type="ARBA" id="ARBA00022857"/>
    </source>
</evidence>
<dbReference type="PROSITE" id="PS50075">
    <property type="entry name" value="CARRIER"/>
    <property type="match status" value="2"/>
</dbReference>
<dbReference type="Proteomes" id="UP000194945">
    <property type="component" value="Unassembled WGS sequence"/>
</dbReference>
<dbReference type="InterPro" id="IPR014030">
    <property type="entry name" value="Ketoacyl_synth_N"/>
</dbReference>
<dbReference type="SMART" id="SM00823">
    <property type="entry name" value="PKS_PP"/>
    <property type="match status" value="3"/>
</dbReference>
<evidence type="ECO:0000259" key="13">
    <source>
        <dbReference type="PROSITE" id="PS50075"/>
    </source>
</evidence>
<dbReference type="PROSITE" id="PS52004">
    <property type="entry name" value="KS3_2"/>
    <property type="match status" value="2"/>
</dbReference>
<evidence type="ECO:0000256" key="7">
    <source>
        <dbReference type="ARBA" id="ARBA00022553"/>
    </source>
</evidence>
<comment type="subcellular location">
    <subcellularLocation>
        <location evidence="3">Cytoplasm</location>
    </subcellularLocation>
</comment>
<dbReference type="InterPro" id="IPR009081">
    <property type="entry name" value="PP-bd_ACP"/>
</dbReference>
<dbReference type="SMART" id="SM01294">
    <property type="entry name" value="PKS_PP_betabranch"/>
    <property type="match status" value="1"/>
</dbReference>
<dbReference type="GO" id="GO:0071770">
    <property type="term" value="P:DIM/DIP cell wall layer assembly"/>
    <property type="evidence" value="ECO:0007669"/>
    <property type="project" value="TreeGrafter"/>
</dbReference>
<dbReference type="Pfam" id="PF02801">
    <property type="entry name" value="Ketoacyl-synt_C"/>
    <property type="match status" value="2"/>
</dbReference>
<dbReference type="CDD" id="cd00833">
    <property type="entry name" value="PKS"/>
    <property type="match status" value="2"/>
</dbReference>
<evidence type="ECO:0000313" key="17">
    <source>
        <dbReference type="Proteomes" id="UP000194945"/>
    </source>
</evidence>
<dbReference type="InterPro" id="IPR018201">
    <property type="entry name" value="Ketoacyl_synth_AS"/>
</dbReference>
<feature type="domain" description="Ketosynthase family 3 (KS3)" evidence="14">
    <location>
        <begin position="501"/>
        <end position="930"/>
    </location>
</feature>
<dbReference type="PROSITE" id="PS00606">
    <property type="entry name" value="KS3_1"/>
    <property type="match status" value="1"/>
</dbReference>
<dbReference type="Gene3D" id="3.40.50.720">
    <property type="entry name" value="NAD(P)-binding Rossmann-like Domain"/>
    <property type="match status" value="2"/>
</dbReference>
<keyword evidence="10" id="KW-0521">NADP</keyword>
<dbReference type="InterPro" id="IPR020841">
    <property type="entry name" value="PKS_Beta-ketoAc_synthase_dom"/>
</dbReference>
<sequence>MEKGIHSIYFLTKILMQEKLIDPEMNILYVYPSEKDDSYPFYAGVNGFIKTVMNENPHLCIKSLEIESSSFYKEDHSIGNIIQELKRVSSDGEIKYEQANRHVKLLDPVYLEEVENLTYSGLYIITGGLGGIGYQFAQYLLSKPKCKVALIGRSELIGEKVSLFEKLKKINRNVAYFKADVSNYVEIKRTLEEVRQYFGEIKGVLHCAGVIKDNFLIKKNKSEFDEVLKPKVMGTLHLDELTASDPLQFFALFSSITATFGNIGQADYAYANSFMDGFSIVREEKKEKSYRFGRSLSINWPLWEDGGMKTINGHKDQKIQEKLVEHLTSKEGIEVFEKILKSPYSSVAVLVGDDGTTIKNRLDKKNVKEPALQQGNLVNEKSMQQHIEEYLMSIIAQETQLSYEKLKSGKNFDEYGLNSLMILNMTEEMEKIFDSLPKTLFFEYRNIEELSQYLIMNYSDVVQKMLNTSNIHKEENEEKKEYTILEDKEVIDSNLSLECIEKDIAIIGLSGKYPMADNLKEFWMNLKKGTDCITEIPSDRWDYKKYFDSDKKKKGKTYTKWGGFINDIDKFDPLFFKISPKEAELLDPQERLFLETAWSTIEDAGYTSNRLSKSKVGVYVGVMWGQYQLYGTNEQLLEKTNSNYASIANRVSYILNFHGPSMAIDTMCSSSLTAIKLAYDSLIKGEIDYALAGGVNIASHPNKYFLISQGKFGSTDGRCRSFGEGGDGYVPGEGVGAVLLKPLSKAIKDGDNIYGVIKAGTLNHGGKTNGYTVPSPILQADLITNAIKEAAIDPRSISYMEAHGTGTALGDPIEIAGINKAFSNFTNDKKFCAIGSIKSNIGHLESAAGIAALTKVLLQMKHKLIAPSLHSNTLNSRIDFNNSPVFVQKQLKDWENPVIREGNEFTRYPRRAGVSSFGAGGSNAFLLIEEYNPYSRENDSALLKEKKLIILSAKNKERLKFYANKLKIYLEEKYLKSNKKELTIKEYTQLLQDDLLEMISSIVGEKKQSLNVNDKISDYLINVNDIRSLLEKLNDQYGTKASLYDLTIDVSIYDLSQILLDEYYEQIKLFFYKKFSITNEKVENKDDLLTLSNLAYTLQVGRTAMEERVAFISEDIEELISALNCFVEDKESKVVFQRNTKVREDTFSCHKQSDFAINDNVESLFLKNKYEDIAKLWVDGLDIDWEYFYEPGKYSILSLPTYPFSRESYWVPSNLSEEKVSLKQYLHPLIDNNISTLAKHGFVKLFNANKEMYIRDHIINGRNIVPGAVFVEMARAAGELINNGEKVIKIKDLHWLNPVKFENESKEIKVYFNSLVDNVDFEIMTDQKERKVHSKGTIVFGDRNLSEEKVDIDGVKSRCLNKINREESYKLFADRGLVYETYMKPIQEIFYNESEALSHLCLPLEDSIDNHFILHPVLFDGALQSVLGLEQSYKEDIIRLPYYIKEISINGVIPKECYVYVKKNQDDYTLSIIDINGTVLVNIEGFLLKNQHINKDTNIKELYFQDIWEKRSLSSSTIENLSGNVLVFEDDYERFKVLKYYIEQKYDKCSVSQVQTGDVFKEVLEKFEINPENQDDYNQLIQAVKNKNYGSVYIVYLWDYIQVEKFKFNIPDIANKKISRLLYLVQALIRLKLDGDVSFLNVYSGKKNNWLSASTNAFFKSARLEYPRINYKTILFDNMSNDFHNTTSVICEELFHTMEDADEVLINEEGRSIRQLRSYNIAEAALNKRNESSASPVYIITGGVGGLGLLFTKHFALKGNCKVILIGRSKLNKEKQNILNNIEGVQIDYIKADISDLHEMKRVFQELKKKYKVINGVIHSAGVIKDSLIRNKEVFDFKEVLKPKISGIINLDEITKGEPLEFFVVFSSIAALMGSRGQSDYAFANRFMDMFIEHRNQLVESEERYGISQSINWPLWENGGMQMASSVREKMREKTGLLGLKTETGLNIFDKLLKTNVSRLMVVEGEDRKIREWIYNQTTISSTYQKDVLKENKITIQSQLFVKVLEYLKAMVSDVTKVPIVKIKETESLDRYGVDSVLLMEIGNNLEQYVGSKAQSILLEYNTLYDLSHHLTKYYNKELMKVFNIDNFSNTEKNVDDSILKSVMHKEDRLEQKYNSRDIAIIGLSGKYPKAKNIEEFWSNLVNGENCITEIPAERWDSSLFYDPDKGIHGKAYSKWGGFIGDVDKFDPLFFNISPREAELMDPQERIMLEITWHALEDAGYSLKKLRQLKEEGHQVGVFIGSMNQQYPWTAANRELGATLSGNSYWAIPNRISHFLGVEGPSLAVDTACSSSFSALHLAMNSLQKGECSIAIVGGVNLSLHPYKYIGLSQKKLLGSTDRSLSLGLGDGYVPGEGAGVVILKALTAAQQDEDKIYCKIKSSVMKHGGNSDAYTVPSKKVQKDLVLKAFEESNIDPVTIGYYELAANGSAKGDAIEIEALKEAYKEFTELKDICAVGSVKSNIGHLEASSGMSQLTKVILQLQHETLVPSINSEVLNPDIDLKNSPFRVQQITDKWKRKTIEHNGEIEEVPLRAAINSIGAGGTGVTVVLEEYISHTEKQRKDFKQQPILILLSARNEEQLYQVALDMKGHFENNLDISLHACAYSLSIREPMEERLAFVVSDKQEFLDVLQRYIRGEKNISELYRGSVEEQKIKQLELNSMGNDISIQELGKYWVKGYDFEWAEYFNKENNSLVSLPAYPFEKERYWIEKKRDVDTERKVEENYLSNSLIVELKEILSQLLHIPMERIKENRPFNRYGMDSLVAFKMINSLEEKYGVKIPIAILFKNYSLKKLSDYLIGDGLYKIGDSKTNNVDKFVDSVNYNIGNTLFHLDNLILSSLEEGKIKPEEAVILKEQIISFIERSEVNDRERNLPKTL</sequence>
<keyword evidence="7" id="KW-0597">Phosphoprotein</keyword>
<dbReference type="SUPFAM" id="SSF53901">
    <property type="entry name" value="Thiolase-like"/>
    <property type="match status" value="2"/>
</dbReference>
<dbReference type="Pfam" id="PF21089">
    <property type="entry name" value="PKS_DH_N"/>
    <property type="match status" value="1"/>
</dbReference>
<feature type="domain" description="Ketosynthase family 3 (KS3)" evidence="14">
    <location>
        <begin position="2116"/>
        <end position="2550"/>
    </location>
</feature>
<dbReference type="InterPro" id="IPR049900">
    <property type="entry name" value="PKS_mFAS_DH"/>
</dbReference>
<evidence type="ECO:0000256" key="12">
    <source>
        <dbReference type="PROSITE-ProRule" id="PRU01363"/>
    </source>
</evidence>
<evidence type="ECO:0000256" key="11">
    <source>
        <dbReference type="ARBA" id="ARBA00023315"/>
    </source>
</evidence>
<dbReference type="FunFam" id="3.40.47.10:FF:000019">
    <property type="entry name" value="Polyketide synthase type I"/>
    <property type="match status" value="1"/>
</dbReference>
<evidence type="ECO:0000256" key="3">
    <source>
        <dbReference type="ARBA" id="ARBA00004496"/>
    </source>
</evidence>
<dbReference type="InterPro" id="IPR014031">
    <property type="entry name" value="Ketoacyl_synth_C"/>
</dbReference>
<evidence type="ECO:0000256" key="5">
    <source>
        <dbReference type="ARBA" id="ARBA00022450"/>
    </source>
</evidence>
<dbReference type="InterPro" id="IPR057326">
    <property type="entry name" value="KR_dom"/>
</dbReference>
<comment type="function">
    <text evidence="2">Involved in some intermediate steps for the synthesis of the antibiotic polyketide bacillaene which is involved in secondary metabolism.</text>
</comment>
<feature type="domain" description="PKS/mFAS DH" evidence="15">
    <location>
        <begin position="1227"/>
        <end position="1497"/>
    </location>
</feature>
<dbReference type="InterPro" id="IPR054514">
    <property type="entry name" value="RhiE-like_linker"/>
</dbReference>
<evidence type="ECO:0000259" key="15">
    <source>
        <dbReference type="PROSITE" id="PS52019"/>
    </source>
</evidence>
<dbReference type="InterPro" id="IPR006162">
    <property type="entry name" value="Ppantetheine_attach_site"/>
</dbReference>
<dbReference type="PANTHER" id="PTHR43775:SF37">
    <property type="entry name" value="SI:DKEY-61P9.11"/>
    <property type="match status" value="1"/>
</dbReference>
<dbReference type="GO" id="GO:0004315">
    <property type="term" value="F:3-oxoacyl-[acyl-carrier-protein] synthase activity"/>
    <property type="evidence" value="ECO:0007669"/>
    <property type="project" value="InterPro"/>
</dbReference>
<dbReference type="Pfam" id="PF22336">
    <property type="entry name" value="RhiE-like_linker"/>
    <property type="match status" value="2"/>
</dbReference>
<dbReference type="Pfam" id="PF00109">
    <property type="entry name" value="ketoacyl-synt"/>
    <property type="match status" value="2"/>
</dbReference>
<dbReference type="InterPro" id="IPR001579">
    <property type="entry name" value="Glyco_hydro_18_chit_AS"/>
</dbReference>
<dbReference type="InterPro" id="IPR050091">
    <property type="entry name" value="PKS_NRPS_Biosynth_Enz"/>
</dbReference>
<evidence type="ECO:0000256" key="4">
    <source>
        <dbReference type="ARBA" id="ARBA00004789"/>
    </source>
</evidence>
<dbReference type="PROSITE" id="PS52019">
    <property type="entry name" value="PKS_MFAS_DH"/>
    <property type="match status" value="1"/>
</dbReference>
<dbReference type="UniPathway" id="UPA01003"/>
<dbReference type="GO" id="GO:0004312">
    <property type="term" value="F:fatty acid synthase activity"/>
    <property type="evidence" value="ECO:0007669"/>
    <property type="project" value="TreeGrafter"/>
</dbReference>
<feature type="active site" description="Proton donor; for dehydratase activity" evidence="12">
    <location>
        <position position="1420"/>
    </location>
</feature>
<dbReference type="InterPro" id="IPR020806">
    <property type="entry name" value="PKS_PP-bd"/>
</dbReference>
<keyword evidence="6" id="KW-0963">Cytoplasm</keyword>
<dbReference type="PROSITE" id="PS01095">
    <property type="entry name" value="GH18_1"/>
    <property type="match status" value="1"/>
</dbReference>
<dbReference type="PROSITE" id="PS00012">
    <property type="entry name" value="PHOSPHOPANTETHEINE"/>
    <property type="match status" value="2"/>
</dbReference>
<dbReference type="EMBL" id="NFDE01000008">
    <property type="protein sequence ID" value="OTX96447.1"/>
    <property type="molecule type" value="Genomic_DNA"/>
</dbReference>
<dbReference type="InterPro" id="IPR016039">
    <property type="entry name" value="Thiolase-like"/>
</dbReference>
<evidence type="ECO:0000256" key="2">
    <source>
        <dbReference type="ARBA" id="ARBA00003299"/>
    </source>
</evidence>
<feature type="domain" description="Carrier" evidence="13">
    <location>
        <begin position="382"/>
        <end position="458"/>
    </location>
</feature>
<dbReference type="Pfam" id="PF08659">
    <property type="entry name" value="KR"/>
    <property type="match status" value="2"/>
</dbReference>
<keyword evidence="8" id="KW-0808">Transferase</keyword>
<evidence type="ECO:0000259" key="14">
    <source>
        <dbReference type="PROSITE" id="PS52004"/>
    </source>
</evidence>
<comment type="caution">
    <text evidence="16">The sequence shown here is derived from an EMBL/GenBank/DDBJ whole genome shotgun (WGS) entry which is preliminary data.</text>
</comment>
<dbReference type="GO" id="GO:0006633">
    <property type="term" value="P:fatty acid biosynthetic process"/>
    <property type="evidence" value="ECO:0007669"/>
    <property type="project" value="InterPro"/>
</dbReference>
<keyword evidence="5" id="KW-0596">Phosphopantetheine</keyword>
<protein>
    <submittedName>
        <fullName evidence="16">DszB</fullName>
    </submittedName>
</protein>
<dbReference type="Gene3D" id="3.10.129.110">
    <property type="entry name" value="Polyketide synthase dehydratase"/>
    <property type="match status" value="1"/>
</dbReference>
<dbReference type="GO" id="GO:0004553">
    <property type="term" value="F:hydrolase activity, hydrolyzing O-glycosyl compounds"/>
    <property type="evidence" value="ECO:0007669"/>
    <property type="project" value="InterPro"/>
</dbReference>
<dbReference type="InterPro" id="IPR042104">
    <property type="entry name" value="PKS_dehydratase_sf"/>
</dbReference>
<evidence type="ECO:0000256" key="8">
    <source>
        <dbReference type="ARBA" id="ARBA00022679"/>
    </source>
</evidence>
<reference evidence="16 17" key="1">
    <citation type="submission" date="2016-10" db="EMBL/GenBank/DDBJ databases">
        <title>Comparative genomics of Bacillus thuringiensis reveals a path to pathogens against multiple invertebrate hosts.</title>
        <authorList>
            <person name="Zheng J."/>
            <person name="Gao Q."/>
            <person name="Liu H."/>
            <person name="Peng D."/>
            <person name="Ruan L."/>
            <person name="Sun M."/>
        </authorList>
    </citation>
    <scope>NUCLEOTIDE SEQUENCE [LARGE SCALE GENOMIC DNA]</scope>
    <source>
        <strain evidence="16">BGSC 4BK1</strain>
    </source>
</reference>
<dbReference type="GO" id="GO:0005975">
    <property type="term" value="P:carbohydrate metabolic process"/>
    <property type="evidence" value="ECO:0007669"/>
    <property type="project" value="InterPro"/>
</dbReference>
<evidence type="ECO:0000256" key="1">
    <source>
        <dbReference type="ARBA" id="ARBA00001957"/>
    </source>
</evidence>
<comment type="pathway">
    <text evidence="4">Antibiotic biosynthesis; bacillaene biosynthesis.</text>
</comment>
<keyword evidence="9" id="KW-0677">Repeat</keyword>
<dbReference type="Gene3D" id="1.10.1240.100">
    <property type="match status" value="1"/>
</dbReference>
<dbReference type="InterPro" id="IPR049552">
    <property type="entry name" value="PKS_DH_N"/>
</dbReference>
<dbReference type="InterPro" id="IPR049490">
    <property type="entry name" value="C883_1060-like_KR_N"/>
</dbReference>
<dbReference type="SMART" id="SM00825">
    <property type="entry name" value="PKS_KS"/>
    <property type="match status" value="2"/>
</dbReference>
<dbReference type="GO" id="GO:0005737">
    <property type="term" value="C:cytoplasm"/>
    <property type="evidence" value="ECO:0007669"/>
    <property type="project" value="UniProtKB-SubCell"/>
</dbReference>
<dbReference type="GO" id="GO:0005886">
    <property type="term" value="C:plasma membrane"/>
    <property type="evidence" value="ECO:0007669"/>
    <property type="project" value="TreeGrafter"/>
</dbReference>
<evidence type="ECO:0000256" key="9">
    <source>
        <dbReference type="ARBA" id="ARBA00022737"/>
    </source>
</evidence>
<dbReference type="PANTHER" id="PTHR43775">
    <property type="entry name" value="FATTY ACID SYNTHASE"/>
    <property type="match status" value="1"/>
</dbReference>
<feature type="domain" description="Carrier" evidence="13">
    <location>
        <begin position="2723"/>
        <end position="2800"/>
    </location>
</feature>
<dbReference type="Pfam" id="PF00550">
    <property type="entry name" value="PP-binding"/>
    <property type="match status" value="3"/>
</dbReference>
<proteinExistence type="predicted"/>
<dbReference type="GO" id="GO:0031177">
    <property type="term" value="F:phosphopantetheine binding"/>
    <property type="evidence" value="ECO:0007669"/>
    <property type="project" value="InterPro"/>
</dbReference>
<accession>A0A242ZN18</accession>